<feature type="signal peptide" evidence="1">
    <location>
        <begin position="1"/>
        <end position="22"/>
    </location>
</feature>
<reference evidence="2 3" key="1">
    <citation type="submission" date="2019-07" db="EMBL/GenBank/DDBJ databases">
        <title>Whole genome shotgun sequence of Cyclobacterium qasimii NBRC 106168.</title>
        <authorList>
            <person name="Hosoyama A."/>
            <person name="Uohara A."/>
            <person name="Ohji S."/>
            <person name="Ichikawa N."/>
        </authorList>
    </citation>
    <scope>NUCLEOTIDE SEQUENCE [LARGE SCALE GENOMIC DNA]</scope>
    <source>
        <strain evidence="2 3">NBRC 106168</strain>
    </source>
</reference>
<protein>
    <recommendedName>
        <fullName evidence="4">Esterase</fullName>
    </recommendedName>
</protein>
<feature type="chain" id="PRO_5021914835" description="Esterase" evidence="1">
    <location>
        <begin position="23"/>
        <end position="284"/>
    </location>
</feature>
<evidence type="ECO:0008006" key="4">
    <source>
        <dbReference type="Google" id="ProtNLM"/>
    </source>
</evidence>
<dbReference type="GO" id="GO:0016747">
    <property type="term" value="F:acyltransferase activity, transferring groups other than amino-acyl groups"/>
    <property type="evidence" value="ECO:0007669"/>
    <property type="project" value="TreeGrafter"/>
</dbReference>
<name>A0A512C859_9BACT</name>
<keyword evidence="1" id="KW-0732">Signal</keyword>
<gene>
    <name evidence="2" type="ORF">CQA01_09360</name>
</gene>
<dbReference type="PANTHER" id="PTHR48098:SF1">
    <property type="entry name" value="DIACYLGLYCEROL ACYLTRANSFERASE_MYCOLYLTRANSFERASE AG85A"/>
    <property type="match status" value="1"/>
</dbReference>
<evidence type="ECO:0000313" key="3">
    <source>
        <dbReference type="Proteomes" id="UP000321301"/>
    </source>
</evidence>
<comment type="caution">
    <text evidence="2">The sequence shown here is derived from an EMBL/GenBank/DDBJ whole genome shotgun (WGS) entry which is preliminary data.</text>
</comment>
<dbReference type="Proteomes" id="UP000321301">
    <property type="component" value="Unassembled WGS sequence"/>
</dbReference>
<dbReference type="EMBL" id="BJYV01000002">
    <property type="protein sequence ID" value="GEO20402.1"/>
    <property type="molecule type" value="Genomic_DNA"/>
</dbReference>
<evidence type="ECO:0000256" key="1">
    <source>
        <dbReference type="SAM" id="SignalP"/>
    </source>
</evidence>
<dbReference type="SUPFAM" id="SSF53474">
    <property type="entry name" value="alpha/beta-Hydrolases"/>
    <property type="match status" value="1"/>
</dbReference>
<accession>A0A512C859</accession>
<dbReference type="RefSeq" id="WP_040416282.1">
    <property type="nucleotide sequence ID" value="NZ_BJYV01000002.1"/>
</dbReference>
<dbReference type="PANTHER" id="PTHR48098">
    <property type="entry name" value="ENTEROCHELIN ESTERASE-RELATED"/>
    <property type="match status" value="1"/>
</dbReference>
<dbReference type="InterPro" id="IPR050583">
    <property type="entry name" value="Mycobacterial_A85_antigen"/>
</dbReference>
<keyword evidence="3" id="KW-1185">Reference proteome</keyword>
<dbReference type="InterPro" id="IPR000801">
    <property type="entry name" value="Esterase-like"/>
</dbReference>
<dbReference type="InterPro" id="IPR029058">
    <property type="entry name" value="AB_hydrolase_fold"/>
</dbReference>
<dbReference type="Pfam" id="PF00756">
    <property type="entry name" value="Esterase"/>
    <property type="match status" value="1"/>
</dbReference>
<organism evidence="2 3">
    <name type="scientific">Cyclobacterium qasimii</name>
    <dbReference type="NCBI Taxonomy" id="1350429"/>
    <lineage>
        <taxon>Bacteria</taxon>
        <taxon>Pseudomonadati</taxon>
        <taxon>Bacteroidota</taxon>
        <taxon>Cytophagia</taxon>
        <taxon>Cytophagales</taxon>
        <taxon>Cyclobacteriaceae</taxon>
        <taxon>Cyclobacterium</taxon>
    </lineage>
</organism>
<sequence length="284" mass="32408">MSSIRINIFIALLLAFVNSTFAQVDTVKHYSKSLNREVSYAITFPDSYYKTNADYPVVYLLHGAGGNYSNWHKSVKKPSLLPDLANTYEMVIVTPEVAPYSYYYDSPIMDSVRYESYITMDLIKEIDEKYRTIASKGGRAITGLSMGGHGAITLSAKHPDLFFAAGSMSGVMNIDTRGWDIDEKRKDLRKKQQKEMLGEINYDAPFSPYTAVGFIEKMKENDVKMIIDCGTEDFLLGTNRQMHQLLLEAGVAHDYIERPGAHNWGYWTNSLPYHFLFFNEHLRK</sequence>
<dbReference type="Gene3D" id="3.40.50.1820">
    <property type="entry name" value="alpha/beta hydrolase"/>
    <property type="match status" value="1"/>
</dbReference>
<proteinExistence type="predicted"/>
<dbReference type="AlphaFoldDB" id="A0A512C859"/>
<evidence type="ECO:0000313" key="2">
    <source>
        <dbReference type="EMBL" id="GEO20402.1"/>
    </source>
</evidence>